<proteinExistence type="predicted"/>
<keyword evidence="1" id="KW-0812">Transmembrane</keyword>
<comment type="caution">
    <text evidence="2">The sequence shown here is derived from an EMBL/GenBank/DDBJ whole genome shotgun (WGS) entry which is preliminary data.</text>
</comment>
<reference evidence="2 3" key="1">
    <citation type="journal article" date="2014" name="PLoS Genet.">
        <title>Phylogenetically driven sequencing of extremely halophilic archaea reveals strategies for static and dynamic osmo-response.</title>
        <authorList>
            <person name="Becker E.A."/>
            <person name="Seitzer P.M."/>
            <person name="Tritt A."/>
            <person name="Larsen D."/>
            <person name="Krusor M."/>
            <person name="Yao A.I."/>
            <person name="Wu D."/>
            <person name="Madern D."/>
            <person name="Eisen J.A."/>
            <person name="Darling A.E."/>
            <person name="Facciotti M.T."/>
        </authorList>
    </citation>
    <scope>NUCLEOTIDE SEQUENCE [LARGE SCALE GENOMIC DNA]</scope>
    <source>
        <strain evidence="2 3">JCM 12255</strain>
    </source>
</reference>
<dbReference type="EMBL" id="AOHZ01000060">
    <property type="protein sequence ID" value="ELY54256.1"/>
    <property type="molecule type" value="Genomic_DNA"/>
</dbReference>
<gene>
    <name evidence="2" type="ORF">C493_12928</name>
</gene>
<dbReference type="InterPro" id="IPR058307">
    <property type="entry name" value="DUF7994"/>
</dbReference>
<feature type="transmembrane region" description="Helical" evidence="1">
    <location>
        <begin position="59"/>
        <end position="78"/>
    </location>
</feature>
<keyword evidence="1" id="KW-0472">Membrane</keyword>
<evidence type="ECO:0000256" key="1">
    <source>
        <dbReference type="SAM" id="Phobius"/>
    </source>
</evidence>
<feature type="transmembrane region" description="Helical" evidence="1">
    <location>
        <begin position="84"/>
        <end position="103"/>
    </location>
</feature>
<sequence length="144" mass="14113">MLVGLAAFLVVFGRTALSEPATAALLVGSAVAAFLLICGGTVDSVTIGSRTVPWNVPLGAADGLLALVLVLSSVSTLGTGDSEVLLFAAVASVGGAALAWMGVQTARDSRHVDLEATPSRARLAGIVGLAGASMVGGVIVATVV</sequence>
<dbReference type="eggNOG" id="arCOG11207">
    <property type="taxonomic scope" value="Archaea"/>
</dbReference>
<name>L9WYJ3_9EURY</name>
<evidence type="ECO:0000313" key="3">
    <source>
        <dbReference type="Proteomes" id="UP000011602"/>
    </source>
</evidence>
<feature type="transmembrane region" description="Helical" evidence="1">
    <location>
        <begin position="123"/>
        <end position="143"/>
    </location>
</feature>
<accession>L9WYJ3</accession>
<evidence type="ECO:0000313" key="2">
    <source>
        <dbReference type="EMBL" id="ELY54256.1"/>
    </source>
</evidence>
<protein>
    <submittedName>
        <fullName evidence="2">Uncharacterized protein</fullName>
    </submittedName>
</protein>
<keyword evidence="3" id="KW-1185">Reference proteome</keyword>
<organism evidence="2 3">
    <name type="scientific">Natronolimnohabitans innermongolicus JCM 12255</name>
    <dbReference type="NCBI Taxonomy" id="1227499"/>
    <lineage>
        <taxon>Archaea</taxon>
        <taxon>Methanobacteriati</taxon>
        <taxon>Methanobacteriota</taxon>
        <taxon>Stenosarchaea group</taxon>
        <taxon>Halobacteria</taxon>
        <taxon>Halobacteriales</taxon>
        <taxon>Natrialbaceae</taxon>
        <taxon>Natronolimnohabitans</taxon>
    </lineage>
</organism>
<dbReference type="STRING" id="1227499.C493_12928"/>
<dbReference type="Pfam" id="PF25957">
    <property type="entry name" value="DUF7994"/>
    <property type="match status" value="1"/>
</dbReference>
<feature type="transmembrane region" description="Helical" evidence="1">
    <location>
        <begin position="28"/>
        <end position="47"/>
    </location>
</feature>
<dbReference type="Proteomes" id="UP000011602">
    <property type="component" value="Unassembled WGS sequence"/>
</dbReference>
<keyword evidence="1" id="KW-1133">Transmembrane helix</keyword>
<dbReference type="AlphaFoldDB" id="L9WYJ3"/>